<keyword evidence="2" id="KW-1185">Reference proteome</keyword>
<organism evidence="1 2">
    <name type="scientific">Blattamonas nauphoetae</name>
    <dbReference type="NCBI Taxonomy" id="2049346"/>
    <lineage>
        <taxon>Eukaryota</taxon>
        <taxon>Metamonada</taxon>
        <taxon>Preaxostyla</taxon>
        <taxon>Oxymonadida</taxon>
        <taxon>Blattamonas</taxon>
    </lineage>
</organism>
<gene>
    <name evidence="1" type="ORF">BLNAU_13975</name>
</gene>
<accession>A0ABQ9XKJ5</accession>
<evidence type="ECO:0000313" key="2">
    <source>
        <dbReference type="Proteomes" id="UP001281761"/>
    </source>
</evidence>
<protein>
    <submittedName>
        <fullName evidence="1">Uncharacterized protein</fullName>
    </submittedName>
</protein>
<dbReference type="Proteomes" id="UP001281761">
    <property type="component" value="Unassembled WGS sequence"/>
</dbReference>
<comment type="caution">
    <text evidence="1">The sequence shown here is derived from an EMBL/GenBank/DDBJ whole genome shotgun (WGS) entry which is preliminary data.</text>
</comment>
<dbReference type="EMBL" id="JARBJD010000124">
    <property type="protein sequence ID" value="KAK2951132.1"/>
    <property type="molecule type" value="Genomic_DNA"/>
</dbReference>
<evidence type="ECO:0000313" key="1">
    <source>
        <dbReference type="EMBL" id="KAK2951132.1"/>
    </source>
</evidence>
<sequence length="231" mass="25917">MINSEPFTNRKAQSPDAANAVVIHSAFYEASDTLLEPSSWLIAITLARMVIREENSPNYHPTVTLDRVSSSPPWLLSTTLTESNHCARVNCETAGDLYDSFSTTGVPTLHFFRHGEAAQLCHQNAQKRSDGPFRTPLCLIIKWNEAEQLALFVQNVRDVCVEYTARSVDAASVFSAGPVGLLVGSLFTRVLNVVVYHWGEQQSVRLLVDRPTEHYDQTLEIDLKELYFFDL</sequence>
<name>A0ABQ9XKJ5_9EUKA</name>
<proteinExistence type="predicted"/>
<reference evidence="1 2" key="1">
    <citation type="journal article" date="2022" name="bioRxiv">
        <title>Genomics of Preaxostyla Flagellates Illuminates Evolutionary Transitions and the Path Towards Mitochondrial Loss.</title>
        <authorList>
            <person name="Novak L.V.F."/>
            <person name="Treitli S.C."/>
            <person name="Pyrih J."/>
            <person name="Halakuc P."/>
            <person name="Pipaliya S.V."/>
            <person name="Vacek V."/>
            <person name="Brzon O."/>
            <person name="Soukal P."/>
            <person name="Eme L."/>
            <person name="Dacks J.B."/>
            <person name="Karnkowska A."/>
            <person name="Elias M."/>
            <person name="Hampl V."/>
        </authorList>
    </citation>
    <scope>NUCLEOTIDE SEQUENCE [LARGE SCALE GENOMIC DNA]</scope>
    <source>
        <strain evidence="1">NAU3</strain>
        <tissue evidence="1">Gut</tissue>
    </source>
</reference>